<evidence type="ECO:0000313" key="1">
    <source>
        <dbReference type="EMBL" id="CAK44618.1"/>
    </source>
</evidence>
<protein>
    <submittedName>
        <fullName evidence="1">Contig An04c0130, genomic contig</fullName>
    </submittedName>
</protein>
<proteinExistence type="predicted"/>
<evidence type="ECO:0000313" key="2">
    <source>
        <dbReference type="Proteomes" id="UP000006706"/>
    </source>
</evidence>
<dbReference type="AlphaFoldDB" id="A2QIC8"/>
<dbReference type="HOGENOM" id="CLU_3413073_0_0_1"/>
<sequence length="28" mass="3407">MQSFRGRRFYPRSYQQGQVRHASYSAEL</sequence>
<dbReference type="VEuPathDB" id="FungiDB:An04g03020"/>
<organism evidence="1 2">
    <name type="scientific">Aspergillus niger (strain ATCC MYA-4892 / CBS 513.88 / FGSC A1513)</name>
    <dbReference type="NCBI Taxonomy" id="425011"/>
    <lineage>
        <taxon>Eukaryota</taxon>
        <taxon>Fungi</taxon>
        <taxon>Dikarya</taxon>
        <taxon>Ascomycota</taxon>
        <taxon>Pezizomycotina</taxon>
        <taxon>Eurotiomycetes</taxon>
        <taxon>Eurotiomycetidae</taxon>
        <taxon>Eurotiales</taxon>
        <taxon>Aspergillaceae</taxon>
        <taxon>Aspergillus</taxon>
        <taxon>Aspergillus subgen. Circumdati</taxon>
    </lineage>
</organism>
<keyword evidence="2" id="KW-1185">Reference proteome</keyword>
<name>A2QIC8_ASPNC</name>
<gene>
    <name evidence="1" type="ORF">An04g03020</name>
</gene>
<dbReference type="EMBL" id="AM270074">
    <property type="protein sequence ID" value="CAK44618.1"/>
    <property type="molecule type" value="Genomic_DNA"/>
</dbReference>
<reference evidence="1 2" key="1">
    <citation type="journal article" date="2007" name="Nat. Biotechnol.">
        <title>Genome sequencing and analysis of the versatile cell factory Aspergillus niger CBS 513.88.</title>
        <authorList>
            <person name="Pel H.J."/>
            <person name="de Winde J.H."/>
            <person name="Archer D.B."/>
            <person name="Dyer P.S."/>
            <person name="Hofmann G."/>
            <person name="Schaap P.J."/>
            <person name="Turner G."/>
            <person name="de Vries R.P."/>
            <person name="Albang R."/>
            <person name="Albermann K."/>
            <person name="Andersen M.R."/>
            <person name="Bendtsen J.D."/>
            <person name="Benen J.A."/>
            <person name="van den Berg M."/>
            <person name="Breestraat S."/>
            <person name="Caddick M.X."/>
            <person name="Contreras R."/>
            <person name="Cornell M."/>
            <person name="Coutinho P.M."/>
            <person name="Danchin E.G."/>
            <person name="Debets A.J."/>
            <person name="Dekker P."/>
            <person name="van Dijck P.W."/>
            <person name="van Dijk A."/>
            <person name="Dijkhuizen L."/>
            <person name="Driessen A.J."/>
            <person name="d'Enfert C."/>
            <person name="Geysens S."/>
            <person name="Goosen C."/>
            <person name="Groot G.S."/>
            <person name="de Groot P.W."/>
            <person name="Guillemette T."/>
            <person name="Henrissat B."/>
            <person name="Herweijer M."/>
            <person name="van den Hombergh J.P."/>
            <person name="van den Hondel C.A."/>
            <person name="van der Heijden R.T."/>
            <person name="van der Kaaij R.M."/>
            <person name="Klis F.M."/>
            <person name="Kools H.J."/>
            <person name="Kubicek C.P."/>
            <person name="van Kuyk P.A."/>
            <person name="Lauber J."/>
            <person name="Lu X."/>
            <person name="van der Maarel M.J."/>
            <person name="Meulenberg R."/>
            <person name="Menke H."/>
            <person name="Mortimer M.A."/>
            <person name="Nielsen J."/>
            <person name="Oliver S.G."/>
            <person name="Olsthoorn M."/>
            <person name="Pal K."/>
            <person name="van Peij N.N."/>
            <person name="Ram A.F."/>
            <person name="Rinas U."/>
            <person name="Roubos J.A."/>
            <person name="Sagt C.M."/>
            <person name="Schmoll M."/>
            <person name="Sun J."/>
            <person name="Ussery D."/>
            <person name="Varga J."/>
            <person name="Vervecken W."/>
            <person name="van de Vondervoort P.J."/>
            <person name="Wedler H."/>
            <person name="Wosten H.A."/>
            <person name="Zeng A.P."/>
            <person name="van Ooyen A.J."/>
            <person name="Visser J."/>
            <person name="Stam H."/>
        </authorList>
    </citation>
    <scope>NUCLEOTIDE SEQUENCE [LARGE SCALE GENOMIC DNA]</scope>
    <source>
        <strain evidence="2">CBS 513.88 / FGSC A1513 / ATCC MYA-4892</strain>
    </source>
</reference>
<dbReference type="Proteomes" id="UP000006706">
    <property type="component" value="Chromosome 6L"/>
</dbReference>
<accession>A2QIC8</accession>